<dbReference type="InterPro" id="IPR053168">
    <property type="entry name" value="Glutamic_endopeptidase"/>
</dbReference>
<feature type="signal peptide" evidence="1">
    <location>
        <begin position="1"/>
        <end position="25"/>
    </location>
</feature>
<evidence type="ECO:0000256" key="1">
    <source>
        <dbReference type="SAM" id="SignalP"/>
    </source>
</evidence>
<feature type="domain" description="Neprosin PEP catalytic" evidence="2">
    <location>
        <begin position="138"/>
        <end position="384"/>
    </location>
</feature>
<sequence>MKTALNYVFILLLLWSLLLEQNAITSQKLASELGRQLEQFNKYVVVTIQTRHGDTYDCVDFYKQPAFDHPSLHNRKFDLKEMNFAFEDLEGRVTDSSSFRSKLSGIWLNDEGCPIGTVPIRKISKTNLLKANLTASVAPDLNPRVHVALLRSTGEKKYYGGGMYTTVYNPIVRENQYSASRMKLQNGPDSIAVGWMVNPSLYQDKQARIFIYTKTTDSHCYNTFCPGFVITNHDIPLDLALTPISERGKSLYEQNFFIRKHPTTGDWFLMIGRYIRILGFWPKEIFTELADFANYAEWGGEVYNPDPDGVTPPQMGSGQFPVENLIEDGLARLVLAVNENYEYDYNPSDCEAYADDEGYKVIDKGDVGPKFHRLVLFGGDGSHP</sequence>
<dbReference type="Pfam" id="PF14365">
    <property type="entry name" value="Neprosin_AP"/>
    <property type="match status" value="1"/>
</dbReference>
<dbReference type="InterPro" id="IPR004314">
    <property type="entry name" value="Neprosin"/>
</dbReference>
<protein>
    <recommendedName>
        <fullName evidence="2">Neprosin PEP catalytic domain-containing protein</fullName>
    </recommendedName>
</protein>
<organism evidence="3 4">
    <name type="scientific">Linum trigynum</name>
    <dbReference type="NCBI Taxonomy" id="586398"/>
    <lineage>
        <taxon>Eukaryota</taxon>
        <taxon>Viridiplantae</taxon>
        <taxon>Streptophyta</taxon>
        <taxon>Embryophyta</taxon>
        <taxon>Tracheophyta</taxon>
        <taxon>Spermatophyta</taxon>
        <taxon>Magnoliopsida</taxon>
        <taxon>eudicotyledons</taxon>
        <taxon>Gunneridae</taxon>
        <taxon>Pentapetalae</taxon>
        <taxon>rosids</taxon>
        <taxon>fabids</taxon>
        <taxon>Malpighiales</taxon>
        <taxon>Linaceae</taxon>
        <taxon>Linum</taxon>
    </lineage>
</organism>
<dbReference type="PROSITE" id="PS52045">
    <property type="entry name" value="NEPROSIN_PEP_CD"/>
    <property type="match status" value="1"/>
</dbReference>
<name>A0AAV2ED61_9ROSI</name>
<keyword evidence="4" id="KW-1185">Reference proteome</keyword>
<accession>A0AAV2ED61</accession>
<dbReference type="AlphaFoldDB" id="A0AAV2ED61"/>
<dbReference type="Pfam" id="PF03080">
    <property type="entry name" value="Neprosin"/>
    <property type="match status" value="1"/>
</dbReference>
<gene>
    <name evidence="3" type="ORF">LTRI10_LOCUS24794</name>
</gene>
<evidence type="ECO:0000313" key="3">
    <source>
        <dbReference type="EMBL" id="CAL1383528.1"/>
    </source>
</evidence>
<feature type="chain" id="PRO_5043987890" description="Neprosin PEP catalytic domain-containing protein" evidence="1">
    <location>
        <begin position="26"/>
        <end position="384"/>
    </location>
</feature>
<proteinExistence type="predicted"/>
<dbReference type="Gene3D" id="3.90.1320.10">
    <property type="entry name" value="Outer-capsid protein sigma 3, large lobe"/>
    <property type="match status" value="1"/>
</dbReference>
<dbReference type="InterPro" id="IPR025521">
    <property type="entry name" value="Neprosin_propep"/>
</dbReference>
<dbReference type="PANTHER" id="PTHR31589">
    <property type="entry name" value="PROTEIN, PUTATIVE (DUF239)-RELATED-RELATED"/>
    <property type="match status" value="1"/>
</dbReference>
<keyword evidence="1" id="KW-0732">Signal</keyword>
<dbReference type="EMBL" id="OZ034817">
    <property type="protein sequence ID" value="CAL1383528.1"/>
    <property type="molecule type" value="Genomic_DNA"/>
</dbReference>
<dbReference type="PANTHER" id="PTHR31589:SF223">
    <property type="entry name" value="PROTEIN, PUTATIVE (DUF239)-RELATED"/>
    <property type="match status" value="1"/>
</dbReference>
<dbReference type="Proteomes" id="UP001497516">
    <property type="component" value="Chromosome 4"/>
</dbReference>
<evidence type="ECO:0000313" key="4">
    <source>
        <dbReference type="Proteomes" id="UP001497516"/>
    </source>
</evidence>
<reference evidence="3 4" key="1">
    <citation type="submission" date="2024-04" db="EMBL/GenBank/DDBJ databases">
        <authorList>
            <person name="Fracassetti M."/>
        </authorList>
    </citation>
    <scope>NUCLEOTIDE SEQUENCE [LARGE SCALE GENOMIC DNA]</scope>
</reference>
<evidence type="ECO:0000259" key="2">
    <source>
        <dbReference type="PROSITE" id="PS52045"/>
    </source>
</evidence>